<proteinExistence type="predicted"/>
<dbReference type="InterPro" id="IPR025250">
    <property type="entry name" value="DUF4199"/>
</dbReference>
<dbReference type="EMBL" id="CP066775">
    <property type="protein sequence ID" value="QQL48962.1"/>
    <property type="molecule type" value="Genomic_DNA"/>
</dbReference>
<reference evidence="1 2" key="1">
    <citation type="submission" date="2020-12" db="EMBL/GenBank/DDBJ databases">
        <title>HMF7856_wgs.fasta genome submission.</title>
        <authorList>
            <person name="Kang H."/>
            <person name="Kim H."/>
            <person name="Joh K."/>
        </authorList>
    </citation>
    <scope>NUCLEOTIDE SEQUENCE [LARGE SCALE GENOMIC DNA]</scope>
    <source>
        <strain evidence="1 2">HMF7856</strain>
    </source>
</reference>
<dbReference type="KEGG" id="mgik:GO620_012335"/>
<dbReference type="RefSeq" id="WP_157525661.1">
    <property type="nucleotide sequence ID" value="NZ_CP066775.1"/>
</dbReference>
<dbReference type="Proteomes" id="UP000429232">
    <property type="component" value="Chromosome"/>
</dbReference>
<dbReference type="AlphaFoldDB" id="A0A6I4I045"/>
<evidence type="ECO:0000313" key="1">
    <source>
        <dbReference type="EMBL" id="QQL48962.1"/>
    </source>
</evidence>
<accession>A0A6I4I045</accession>
<keyword evidence="2" id="KW-1185">Reference proteome</keyword>
<organism evidence="1 2">
    <name type="scientific">Mucilaginibacter ginkgonis</name>
    <dbReference type="NCBI Taxonomy" id="2682091"/>
    <lineage>
        <taxon>Bacteria</taxon>
        <taxon>Pseudomonadati</taxon>
        <taxon>Bacteroidota</taxon>
        <taxon>Sphingobacteriia</taxon>
        <taxon>Sphingobacteriales</taxon>
        <taxon>Sphingobacteriaceae</taxon>
        <taxon>Mucilaginibacter</taxon>
    </lineage>
</organism>
<gene>
    <name evidence="1" type="ORF">GO620_012335</name>
</gene>
<sequence length="179" mass="19782">MLKNVLTFGGIAGFVFILWMTFLYTACYNNPNYEGSLWLGYGSMIVAFAFIFVGVRNYREKYNNGTITFGKAFLVGLYIALIGSTVYVGAWLVDFYGFMPDFMDKYVAHTLSQMKARGASPAEIAKQKADMANYIEMYKSPFGVIILTYIEVLPVGLLIALIAALVLKKKPAGDNAAIA</sequence>
<evidence type="ECO:0000313" key="2">
    <source>
        <dbReference type="Proteomes" id="UP000429232"/>
    </source>
</evidence>
<protein>
    <submittedName>
        <fullName evidence="1">DUF4199 domain-containing protein</fullName>
    </submittedName>
</protein>
<dbReference type="Pfam" id="PF13858">
    <property type="entry name" value="DUF4199"/>
    <property type="match status" value="1"/>
</dbReference>
<name>A0A6I4I045_9SPHI</name>